<proteinExistence type="predicted"/>
<dbReference type="Proteomes" id="UP000604341">
    <property type="component" value="Unassembled WGS sequence"/>
</dbReference>
<feature type="region of interest" description="Disordered" evidence="1">
    <location>
        <begin position="33"/>
        <end position="59"/>
    </location>
</feature>
<dbReference type="RefSeq" id="WP_189070617.1">
    <property type="nucleotide sequence ID" value="NZ_BMPE01000021.1"/>
</dbReference>
<protein>
    <submittedName>
        <fullName evidence="2">Uncharacterized protein</fullName>
    </submittedName>
</protein>
<evidence type="ECO:0000256" key="1">
    <source>
        <dbReference type="SAM" id="MobiDB-lite"/>
    </source>
</evidence>
<dbReference type="EMBL" id="BMPE01000021">
    <property type="protein sequence ID" value="GGL16001.1"/>
    <property type="molecule type" value="Genomic_DNA"/>
</dbReference>
<comment type="caution">
    <text evidence="2">The sequence shown here is derived from an EMBL/GenBank/DDBJ whole genome shotgun (WGS) entry which is preliminary data.</text>
</comment>
<keyword evidence="3" id="KW-1185">Reference proteome</keyword>
<sequence length="109" mass="12279">MQRYALIRAGTVGVVLITTPLTIDAIRNGWDHIEPSETAEPGWTWDGETLSPPPEPDPVKVERAEVKQLLEGRIALFPRLLATRATTEEQTDLLDEIEEITQYLRGLEE</sequence>
<accession>A0ABQ2FQ89</accession>
<gene>
    <name evidence="2" type="ORF">GCM10010844_38620</name>
</gene>
<reference evidence="3" key="1">
    <citation type="journal article" date="2019" name="Int. J. Syst. Evol. Microbiol.">
        <title>The Global Catalogue of Microorganisms (GCM) 10K type strain sequencing project: providing services to taxonomists for standard genome sequencing and annotation.</title>
        <authorList>
            <consortium name="The Broad Institute Genomics Platform"/>
            <consortium name="The Broad Institute Genome Sequencing Center for Infectious Disease"/>
            <person name="Wu L."/>
            <person name="Ma J."/>
        </authorList>
    </citation>
    <scope>NUCLEOTIDE SEQUENCE [LARGE SCALE GENOMIC DNA]</scope>
    <source>
        <strain evidence="3">JCM 19173</strain>
    </source>
</reference>
<evidence type="ECO:0000313" key="2">
    <source>
        <dbReference type="EMBL" id="GGL16001.1"/>
    </source>
</evidence>
<organism evidence="2 3">
    <name type="scientific">Deinococcus radiotolerans</name>
    <dbReference type="NCBI Taxonomy" id="1309407"/>
    <lineage>
        <taxon>Bacteria</taxon>
        <taxon>Thermotogati</taxon>
        <taxon>Deinococcota</taxon>
        <taxon>Deinococci</taxon>
        <taxon>Deinococcales</taxon>
        <taxon>Deinococcaceae</taxon>
        <taxon>Deinococcus</taxon>
    </lineage>
</organism>
<evidence type="ECO:0000313" key="3">
    <source>
        <dbReference type="Proteomes" id="UP000604341"/>
    </source>
</evidence>
<name>A0ABQ2FQ89_9DEIO</name>